<gene>
    <name evidence="2" type="ORF">DNG_10491</name>
</gene>
<evidence type="ECO:0000313" key="3">
    <source>
        <dbReference type="Proteomes" id="UP001187682"/>
    </source>
</evidence>
<dbReference type="Proteomes" id="UP001187682">
    <property type="component" value="Unassembled WGS sequence"/>
</dbReference>
<keyword evidence="3" id="KW-1185">Reference proteome</keyword>
<dbReference type="AlphaFoldDB" id="A0AAE8N7R3"/>
<dbReference type="PANTHER" id="PTHR33112">
    <property type="entry name" value="DOMAIN PROTEIN, PUTATIVE-RELATED"/>
    <property type="match status" value="1"/>
</dbReference>
<protein>
    <recommendedName>
        <fullName evidence="1">Heterokaryon incompatibility domain-containing protein</fullName>
    </recommendedName>
</protein>
<name>A0AAE8N7R3_9PEZI</name>
<sequence>MLADLASSDLSHINSKYDKLASLEFWISKRPILGDGVWVMTWGAKTKGSICSAATLAFVSDDGDHMAPFIRGRRVLDSLDTRALDFAIPGLDNCNKFHKCLDTNSPPLLPSRVVDVGTSESGQTVRLIEPASGTTARYLALSYCWGTEETFKTTRDIMSKRKKGIHIKDLPQTFRDAVAVTRHIGERYLWIDSICICQDDKEDWERESVRMGAIYSGAFLVIAATGATSSKEGLFAPQKSRQYARVPYTSADGVKTHVWACALLPRKEFDNRAYVAMKDQPLSQRAWCFQERLLARRTVHFATDQTYFECQGGLTSQDGLEMPLRFYRANAHINPDEIVNPVHHMVYKESKSWGGFESNRSPISRWLALLSEYGGRRLTYPEDRLPAISGVAKDFAALLDDEYLAGMWKSSLVRCLGWQAIRCTAPSEYCAPSWSWASLIGIPAMEFNDTMTVLATVIDCGVEVDGLDVFGRVKHGWIRMEASLVKLILCEPDDTWPNILVRTENGIEDGQSPRFDTIDIKYEVSAEAVRSMDMYTLVLGMASLEDYSPSESDSESYSGVKTVYEGLIVVHVGNPDEGRFRRIGSISQTDTDFGPHDVESSRSTITLV</sequence>
<dbReference type="Pfam" id="PF06985">
    <property type="entry name" value="HET"/>
    <property type="match status" value="1"/>
</dbReference>
<evidence type="ECO:0000259" key="1">
    <source>
        <dbReference type="Pfam" id="PF06985"/>
    </source>
</evidence>
<comment type="caution">
    <text evidence="2">The sequence shown here is derived from an EMBL/GenBank/DDBJ whole genome shotgun (WGS) entry which is preliminary data.</text>
</comment>
<dbReference type="EMBL" id="ONZQ02000031">
    <property type="protein sequence ID" value="SPO07796.1"/>
    <property type="molecule type" value="Genomic_DNA"/>
</dbReference>
<proteinExistence type="predicted"/>
<dbReference type="InterPro" id="IPR010730">
    <property type="entry name" value="HET"/>
</dbReference>
<evidence type="ECO:0000313" key="2">
    <source>
        <dbReference type="EMBL" id="SPO07796.1"/>
    </source>
</evidence>
<accession>A0AAE8N7R3</accession>
<feature type="domain" description="Heterokaryon incompatibility" evidence="1">
    <location>
        <begin position="138"/>
        <end position="291"/>
    </location>
</feature>
<organism evidence="2 3">
    <name type="scientific">Cephalotrichum gorgonifer</name>
    <dbReference type="NCBI Taxonomy" id="2041049"/>
    <lineage>
        <taxon>Eukaryota</taxon>
        <taxon>Fungi</taxon>
        <taxon>Dikarya</taxon>
        <taxon>Ascomycota</taxon>
        <taxon>Pezizomycotina</taxon>
        <taxon>Sordariomycetes</taxon>
        <taxon>Hypocreomycetidae</taxon>
        <taxon>Microascales</taxon>
        <taxon>Microascaceae</taxon>
        <taxon>Cephalotrichum</taxon>
    </lineage>
</organism>
<dbReference type="PANTHER" id="PTHR33112:SF16">
    <property type="entry name" value="HETEROKARYON INCOMPATIBILITY DOMAIN-CONTAINING PROTEIN"/>
    <property type="match status" value="1"/>
</dbReference>
<reference evidence="2" key="1">
    <citation type="submission" date="2018-03" db="EMBL/GenBank/DDBJ databases">
        <authorList>
            <person name="Guldener U."/>
        </authorList>
    </citation>
    <scope>NUCLEOTIDE SEQUENCE</scope>
</reference>